<dbReference type="GO" id="GO:0003824">
    <property type="term" value="F:catalytic activity"/>
    <property type="evidence" value="ECO:0007669"/>
    <property type="project" value="InterPro"/>
</dbReference>
<dbReference type="InterPro" id="IPR005135">
    <property type="entry name" value="Endo/exonuclease/phosphatase"/>
</dbReference>
<protein>
    <recommendedName>
        <fullName evidence="1">Endonuclease/exonuclease/phosphatase domain-containing protein</fullName>
    </recommendedName>
</protein>
<dbReference type="EMBL" id="JACGWN010000005">
    <property type="protein sequence ID" value="KAL0449535.1"/>
    <property type="molecule type" value="Genomic_DNA"/>
</dbReference>
<dbReference type="PANTHER" id="PTHR33710">
    <property type="entry name" value="BNAC02G09200D PROTEIN"/>
    <property type="match status" value="1"/>
</dbReference>
<dbReference type="InterPro" id="IPR036691">
    <property type="entry name" value="Endo/exonu/phosph_ase_sf"/>
</dbReference>
<reference evidence="2" key="2">
    <citation type="journal article" date="2024" name="Plant">
        <title>Genomic evolution and insights into agronomic trait innovations of Sesamum species.</title>
        <authorList>
            <person name="Miao H."/>
            <person name="Wang L."/>
            <person name="Qu L."/>
            <person name="Liu H."/>
            <person name="Sun Y."/>
            <person name="Le M."/>
            <person name="Wang Q."/>
            <person name="Wei S."/>
            <person name="Zheng Y."/>
            <person name="Lin W."/>
            <person name="Duan Y."/>
            <person name="Cao H."/>
            <person name="Xiong S."/>
            <person name="Wang X."/>
            <person name="Wei L."/>
            <person name="Li C."/>
            <person name="Ma Q."/>
            <person name="Ju M."/>
            <person name="Zhao R."/>
            <person name="Li G."/>
            <person name="Mu C."/>
            <person name="Tian Q."/>
            <person name="Mei H."/>
            <person name="Zhang T."/>
            <person name="Gao T."/>
            <person name="Zhang H."/>
        </authorList>
    </citation>
    <scope>NUCLEOTIDE SEQUENCE</scope>
    <source>
        <strain evidence="2">KEN1</strain>
    </source>
</reference>
<evidence type="ECO:0000313" key="2">
    <source>
        <dbReference type="EMBL" id="KAL0449535.1"/>
    </source>
</evidence>
<dbReference type="PANTHER" id="PTHR33710:SF71">
    <property type="entry name" value="ENDONUCLEASE_EXONUCLEASE_PHOSPHATASE DOMAIN-CONTAINING PROTEIN"/>
    <property type="match status" value="1"/>
</dbReference>
<dbReference type="Pfam" id="PF03372">
    <property type="entry name" value="Exo_endo_phos"/>
    <property type="match status" value="1"/>
</dbReference>
<dbReference type="Gene3D" id="3.60.10.10">
    <property type="entry name" value="Endonuclease/exonuclease/phosphatase"/>
    <property type="match status" value="1"/>
</dbReference>
<proteinExistence type="predicted"/>
<sequence>MMNRMKGVLTVAAPRMVLDDPCGLVECPWSQTANNVRQNWNWFSDHTGLGNRIWLTWDASEVDITVLVVHPQCIRCRVFVKRTHESSLITIIYGSNDVTARRELWGQLLLVMEDVVDEPWLVLGDFNTVLDLSDVCGNSGDISMAVAEFQACLVDTGLLTLPLRGATYTWHNCSDGLRSLWKRLDRMLANDNWLRKWPSSICYSTTPRTSDHSPLVLQGYDFRQSKHLFHFDNYLAASPGFLDSVNSV</sequence>
<name>A0AAW2XBL0_9LAMI</name>
<dbReference type="SUPFAM" id="SSF56219">
    <property type="entry name" value="DNase I-like"/>
    <property type="match status" value="1"/>
</dbReference>
<dbReference type="AlphaFoldDB" id="A0AAW2XBL0"/>
<reference evidence="2" key="1">
    <citation type="submission" date="2020-06" db="EMBL/GenBank/DDBJ databases">
        <authorList>
            <person name="Li T."/>
            <person name="Hu X."/>
            <person name="Zhang T."/>
            <person name="Song X."/>
            <person name="Zhang H."/>
            <person name="Dai N."/>
            <person name="Sheng W."/>
            <person name="Hou X."/>
            <person name="Wei L."/>
        </authorList>
    </citation>
    <scope>NUCLEOTIDE SEQUENCE</scope>
    <source>
        <strain evidence="2">KEN1</strain>
        <tissue evidence="2">Leaf</tissue>
    </source>
</reference>
<gene>
    <name evidence="2" type="ORF">Slati_1509900</name>
</gene>
<accession>A0AAW2XBL0</accession>
<evidence type="ECO:0000259" key="1">
    <source>
        <dbReference type="Pfam" id="PF03372"/>
    </source>
</evidence>
<feature type="domain" description="Endonuclease/exonuclease/phosphatase" evidence="1">
    <location>
        <begin position="94"/>
        <end position="212"/>
    </location>
</feature>
<organism evidence="2">
    <name type="scientific">Sesamum latifolium</name>
    <dbReference type="NCBI Taxonomy" id="2727402"/>
    <lineage>
        <taxon>Eukaryota</taxon>
        <taxon>Viridiplantae</taxon>
        <taxon>Streptophyta</taxon>
        <taxon>Embryophyta</taxon>
        <taxon>Tracheophyta</taxon>
        <taxon>Spermatophyta</taxon>
        <taxon>Magnoliopsida</taxon>
        <taxon>eudicotyledons</taxon>
        <taxon>Gunneridae</taxon>
        <taxon>Pentapetalae</taxon>
        <taxon>asterids</taxon>
        <taxon>lamiids</taxon>
        <taxon>Lamiales</taxon>
        <taxon>Pedaliaceae</taxon>
        <taxon>Sesamum</taxon>
    </lineage>
</organism>
<comment type="caution">
    <text evidence="2">The sequence shown here is derived from an EMBL/GenBank/DDBJ whole genome shotgun (WGS) entry which is preliminary data.</text>
</comment>